<protein>
    <submittedName>
        <fullName evidence="1">Uncharacterized protein</fullName>
    </submittedName>
</protein>
<dbReference type="EMBL" id="CP159373">
    <property type="protein sequence ID" value="XCN74856.1"/>
    <property type="molecule type" value="Genomic_DNA"/>
</dbReference>
<sequence length="62" mass="6219">MPGHPVLLVCSQSGGAEGQQKFNDLGVGQGLNALFLEFIPEPLAMACGISGGGFCGHGQGDC</sequence>
<gene>
    <name evidence="1" type="ORF">Q3M24_08975</name>
</gene>
<name>A0AAU8M184_9BACT</name>
<reference evidence="1" key="1">
    <citation type="journal article" date="2024" name="Syst. Appl. Microbiol.">
        <title>First single-strain enrichments of Electrothrix cable bacteria, description of E. aestuarii sp. nov. and E. rattekaaiensis sp. nov., and proposal of a cable bacteria taxonomy following the rules of the SeqCode.</title>
        <authorList>
            <person name="Plum-Jensen L.E."/>
            <person name="Schramm A."/>
            <person name="Marshall I.P.G."/>
        </authorList>
    </citation>
    <scope>NUCLEOTIDE SEQUENCE</scope>
    <source>
        <strain evidence="1">Rat1</strain>
    </source>
</reference>
<dbReference type="AlphaFoldDB" id="A0AAU8M184"/>
<accession>A0AAU8M184</accession>
<dbReference type="KEGG" id="eaj:Q3M24_08975"/>
<evidence type="ECO:0000313" key="1">
    <source>
        <dbReference type="EMBL" id="XCN74856.1"/>
    </source>
</evidence>
<organism evidence="1">
    <name type="scientific">Candidatus Electrothrix aestuarii</name>
    <dbReference type="NCBI Taxonomy" id="3062594"/>
    <lineage>
        <taxon>Bacteria</taxon>
        <taxon>Pseudomonadati</taxon>
        <taxon>Thermodesulfobacteriota</taxon>
        <taxon>Desulfobulbia</taxon>
        <taxon>Desulfobulbales</taxon>
        <taxon>Desulfobulbaceae</taxon>
        <taxon>Candidatus Electrothrix</taxon>
    </lineage>
</organism>
<proteinExistence type="predicted"/>
<reference evidence="1" key="2">
    <citation type="submission" date="2024-06" db="EMBL/GenBank/DDBJ databases">
        <authorList>
            <person name="Plum-Jensen L.E."/>
            <person name="Schramm A."/>
            <person name="Marshall I.P.G."/>
        </authorList>
    </citation>
    <scope>NUCLEOTIDE SEQUENCE</scope>
    <source>
        <strain evidence="1">Rat1</strain>
    </source>
</reference>